<feature type="domain" description="Thiopeptide-type bacteriocin biosynthesis" evidence="1">
    <location>
        <begin position="20"/>
        <end position="94"/>
    </location>
</feature>
<accession>A0A1C5GIR4</accession>
<protein>
    <submittedName>
        <fullName evidence="2">Lantibiotic biosynthesis dehydratase C-term</fullName>
    </submittedName>
</protein>
<proteinExistence type="predicted"/>
<evidence type="ECO:0000313" key="2">
    <source>
        <dbReference type="EMBL" id="SCG19703.1"/>
    </source>
</evidence>
<dbReference type="GeneID" id="95805727"/>
<sequence>MTEPSTTVTGLTPTTDVVCHYHEEAKAPLLRDAVLPLAERLRGAGLSVHLERHWLHGPHVRLRLRGPEAHRASAAAEAAERLRAHLAVAPSRAGLDEELLLRRSEAAGRAELVPPPYDPIRPDNTVLVTDGDQGALVALLGTPGAVECRADVLAAGLAPVRVSLDQLALVGDAQAARVGVVVTAMAAHADTWPGRLLSGYHTFLSHLEDFLFGERDDLLRPRFAAFAERAGGRYHDLVRQASTPDTTEPVAAAWRAWSAAAWRIAERAYDAGALNGAFSAEFRRLTTSFDDATAIRWDLSRRGASAYHRALEASGFQRIAASREFQVYRFCTNMLYQLLTLCDVAPMERYLGAHLLVEATQEIHGVSWQDAFAARTG</sequence>
<name>A0A1C5GIR4_MICEH</name>
<keyword evidence="3" id="KW-1185">Reference proteome</keyword>
<dbReference type="RefSeq" id="WP_089003128.1">
    <property type="nucleotide sequence ID" value="NZ_LT607733.1"/>
</dbReference>
<dbReference type="AlphaFoldDB" id="A0A1C5GIR4"/>
<gene>
    <name evidence="2" type="ORF">GA0070610_6090</name>
</gene>
<evidence type="ECO:0000313" key="3">
    <source>
        <dbReference type="Proteomes" id="UP000198251"/>
    </source>
</evidence>
<reference evidence="2 3" key="1">
    <citation type="submission" date="2016-06" db="EMBL/GenBank/DDBJ databases">
        <authorList>
            <person name="Kjaerup R.B."/>
            <person name="Dalgaard T.S."/>
            <person name="Juul-Madsen H.R."/>
        </authorList>
    </citation>
    <scope>NUCLEOTIDE SEQUENCE [LARGE SCALE GENOMIC DNA]</scope>
    <source>
        <strain evidence="2 3">DSM 43913</strain>
    </source>
</reference>
<dbReference type="InterPro" id="IPR023809">
    <property type="entry name" value="Thiopep_bacteriocin_synth_dom"/>
</dbReference>
<dbReference type="EMBL" id="LT607733">
    <property type="protein sequence ID" value="SCG19703.1"/>
    <property type="molecule type" value="Genomic_DNA"/>
</dbReference>
<dbReference type="Proteomes" id="UP000198251">
    <property type="component" value="Chromosome I"/>
</dbReference>
<organism evidence="2 3">
    <name type="scientific">Micromonospora echinofusca</name>
    <dbReference type="NCBI Taxonomy" id="47858"/>
    <lineage>
        <taxon>Bacteria</taxon>
        <taxon>Bacillati</taxon>
        <taxon>Actinomycetota</taxon>
        <taxon>Actinomycetes</taxon>
        <taxon>Micromonosporales</taxon>
        <taxon>Micromonosporaceae</taxon>
        <taxon>Micromonospora</taxon>
    </lineage>
</organism>
<evidence type="ECO:0000259" key="1">
    <source>
        <dbReference type="Pfam" id="PF14028"/>
    </source>
</evidence>
<dbReference type="Pfam" id="PF14028">
    <property type="entry name" value="Lant_dehydr_C"/>
    <property type="match status" value="1"/>
</dbReference>